<proteinExistence type="predicted"/>
<evidence type="ECO:0000256" key="8">
    <source>
        <dbReference type="SAM" id="Phobius"/>
    </source>
</evidence>
<keyword evidence="11" id="KW-1185">Reference proteome</keyword>
<comment type="caution">
    <text evidence="10">The sequence shown here is derived from an EMBL/GenBank/DDBJ whole genome shotgun (WGS) entry which is preliminary data.</text>
</comment>
<feature type="domain" description="Potassium channel" evidence="9">
    <location>
        <begin position="34"/>
        <end position="107"/>
    </location>
</feature>
<dbReference type="PANTHER" id="PTHR11003">
    <property type="entry name" value="POTASSIUM CHANNEL, SUBFAMILY K"/>
    <property type="match status" value="1"/>
</dbReference>
<keyword evidence="4 8" id="KW-1133">Transmembrane helix</keyword>
<gene>
    <name evidence="10" type="ORF">GGR95_002482</name>
</gene>
<dbReference type="Proteomes" id="UP000530268">
    <property type="component" value="Unassembled WGS sequence"/>
</dbReference>
<dbReference type="AlphaFoldDB" id="A0A7W6H1J6"/>
<protein>
    <submittedName>
        <fullName evidence="10">Voltage-gated potassium channel Kch</fullName>
    </submittedName>
</protein>
<comment type="subcellular location">
    <subcellularLocation>
        <location evidence="1">Membrane</location>
        <topology evidence="1">Multi-pass membrane protein</topology>
    </subcellularLocation>
</comment>
<evidence type="ECO:0000256" key="7">
    <source>
        <dbReference type="ARBA" id="ARBA00023303"/>
    </source>
</evidence>
<dbReference type="GO" id="GO:0030322">
    <property type="term" value="P:stabilization of membrane potential"/>
    <property type="evidence" value="ECO:0007669"/>
    <property type="project" value="TreeGrafter"/>
</dbReference>
<accession>A0A7W6H1J6</accession>
<keyword evidence="7 10" id="KW-0407">Ion channel</keyword>
<evidence type="ECO:0000256" key="1">
    <source>
        <dbReference type="ARBA" id="ARBA00004141"/>
    </source>
</evidence>
<evidence type="ECO:0000256" key="3">
    <source>
        <dbReference type="ARBA" id="ARBA00022692"/>
    </source>
</evidence>
<dbReference type="Pfam" id="PF07885">
    <property type="entry name" value="Ion_trans_2"/>
    <property type="match status" value="1"/>
</dbReference>
<evidence type="ECO:0000313" key="10">
    <source>
        <dbReference type="EMBL" id="MBB3994833.1"/>
    </source>
</evidence>
<evidence type="ECO:0000256" key="4">
    <source>
        <dbReference type="ARBA" id="ARBA00022989"/>
    </source>
</evidence>
<dbReference type="GO" id="GO:0022841">
    <property type="term" value="F:potassium ion leak channel activity"/>
    <property type="evidence" value="ECO:0007669"/>
    <property type="project" value="TreeGrafter"/>
</dbReference>
<feature type="transmembrane region" description="Helical" evidence="8">
    <location>
        <begin position="82"/>
        <end position="103"/>
    </location>
</feature>
<sequence>MMEHKGRIGRNIRHLWQGLAVAFGDERVRALMAMTLTLIAVASVFYWYVEGWSLLDSVYFSVITIATVGYGDFSPQTALGKLFTIGYIFCGLGLFVATATSVADRLIRGQRSDE</sequence>
<keyword evidence="5" id="KW-0406">Ion transport</keyword>
<name>A0A7W6H1J6_9RHOB</name>
<evidence type="ECO:0000256" key="5">
    <source>
        <dbReference type="ARBA" id="ARBA00023065"/>
    </source>
</evidence>
<keyword evidence="6 8" id="KW-0472">Membrane</keyword>
<dbReference type="PANTHER" id="PTHR11003:SF291">
    <property type="entry name" value="IP11374P"/>
    <property type="match status" value="1"/>
</dbReference>
<dbReference type="SUPFAM" id="SSF81324">
    <property type="entry name" value="Voltage-gated potassium channels"/>
    <property type="match status" value="1"/>
</dbReference>
<evidence type="ECO:0000256" key="2">
    <source>
        <dbReference type="ARBA" id="ARBA00022448"/>
    </source>
</evidence>
<dbReference type="EMBL" id="JACIEI010000008">
    <property type="protein sequence ID" value="MBB3994833.1"/>
    <property type="molecule type" value="Genomic_DNA"/>
</dbReference>
<dbReference type="GO" id="GO:0015271">
    <property type="term" value="F:outward rectifier potassium channel activity"/>
    <property type="evidence" value="ECO:0007669"/>
    <property type="project" value="TreeGrafter"/>
</dbReference>
<keyword evidence="3 8" id="KW-0812">Transmembrane</keyword>
<keyword evidence="2" id="KW-0813">Transport</keyword>
<evidence type="ECO:0000313" key="11">
    <source>
        <dbReference type="Proteomes" id="UP000530268"/>
    </source>
</evidence>
<organism evidence="10 11">
    <name type="scientific">Sulfitobacter undariae</name>
    <dbReference type="NCBI Taxonomy" id="1563671"/>
    <lineage>
        <taxon>Bacteria</taxon>
        <taxon>Pseudomonadati</taxon>
        <taxon>Pseudomonadota</taxon>
        <taxon>Alphaproteobacteria</taxon>
        <taxon>Rhodobacterales</taxon>
        <taxon>Roseobacteraceae</taxon>
        <taxon>Sulfitobacter</taxon>
    </lineage>
</organism>
<evidence type="ECO:0000259" key="9">
    <source>
        <dbReference type="Pfam" id="PF07885"/>
    </source>
</evidence>
<dbReference type="InterPro" id="IPR003280">
    <property type="entry name" value="2pore_dom_K_chnl"/>
</dbReference>
<feature type="transmembrane region" description="Helical" evidence="8">
    <location>
        <begin position="30"/>
        <end position="49"/>
    </location>
</feature>
<dbReference type="GO" id="GO:0005886">
    <property type="term" value="C:plasma membrane"/>
    <property type="evidence" value="ECO:0007669"/>
    <property type="project" value="TreeGrafter"/>
</dbReference>
<dbReference type="Gene3D" id="1.10.287.70">
    <property type="match status" value="1"/>
</dbReference>
<dbReference type="InterPro" id="IPR013099">
    <property type="entry name" value="K_chnl_dom"/>
</dbReference>
<reference evidence="10 11" key="1">
    <citation type="submission" date="2020-08" db="EMBL/GenBank/DDBJ databases">
        <title>Genomic Encyclopedia of Type Strains, Phase IV (KMG-IV): sequencing the most valuable type-strain genomes for metagenomic binning, comparative biology and taxonomic classification.</title>
        <authorList>
            <person name="Goeker M."/>
        </authorList>
    </citation>
    <scope>NUCLEOTIDE SEQUENCE [LARGE SCALE GENOMIC DNA]</scope>
    <source>
        <strain evidence="10 11">DSM 102234</strain>
    </source>
</reference>
<evidence type="ECO:0000256" key="6">
    <source>
        <dbReference type="ARBA" id="ARBA00023136"/>
    </source>
</evidence>